<evidence type="ECO:0000256" key="4">
    <source>
        <dbReference type="SAM" id="MobiDB-lite"/>
    </source>
</evidence>
<dbReference type="SUPFAM" id="SSF46785">
    <property type="entry name" value="Winged helix' DNA-binding domain"/>
    <property type="match status" value="1"/>
</dbReference>
<dbReference type="PANTHER" id="PTHR11829">
    <property type="entry name" value="FORKHEAD BOX PROTEIN"/>
    <property type="match status" value="1"/>
</dbReference>
<dbReference type="STRING" id="1296100.A0A1B9FVI8"/>
<feature type="region of interest" description="Disordered" evidence="4">
    <location>
        <begin position="484"/>
        <end position="553"/>
    </location>
</feature>
<feature type="domain" description="Fork-head" evidence="5">
    <location>
        <begin position="555"/>
        <end position="654"/>
    </location>
</feature>
<feature type="compositionally biased region" description="Low complexity" evidence="4">
    <location>
        <begin position="78"/>
        <end position="97"/>
    </location>
</feature>
<dbReference type="AlphaFoldDB" id="A0A1B9FVI8"/>
<dbReference type="Pfam" id="PF00250">
    <property type="entry name" value="Forkhead"/>
    <property type="match status" value="1"/>
</dbReference>
<dbReference type="PRINTS" id="PR00053">
    <property type="entry name" value="FORKHEAD"/>
</dbReference>
<dbReference type="KEGG" id="kbi:30211514"/>
<sequence length="763" mass="83254">MPPPNKSLSTSVQSPPTRTSPRKPSNPSTSINKLYPTPLSMSPSTSSSISISVSTSSNAPNGNGIGSLRFPPSFDPNHPSSSRYHSTTYTPYSPYRPGEYGRSERGLASERTKIERKLFDDDEEENNNDENKHTLDEIQEETKQDKLMVDTGNKKEGSSPLAPAFQAKMVLRNGASIDLISWLRTNFHHLPPPHTVLTPCMPLNGIRHLLLERFPRAPEVEEISKAVLAAFPHSQWDYPTGTSCEPPNIRGLVWHGKDITDEDEMDQPVKPAALKTTNNGLNGSSSKKLKQSQSQSQSRSPTQSTLVSPISSSKRQLPDTPATRSVLEEFAEIATLADKTPTLKAKSLPDGDIDIDEGEIEGYQLESKKRRASQSPEYKHRRRASTPDKLHGLLAAAEAVEGSPITSVLNTTGHSHGHKRRRTIGGFSSAKEVMSSSQRKLNRLSRGTLSPPQAMTKFFLPQVNEDIDYLVPLNDTLSNGTGVAAEEEDAISTSLRKAPNSSSTSQSSIVSSIIPTSSSTIPGNTSGSTSGTGTGSGRKVNELPTEGDAPGYDCKPPYPYHEMIRHAIESAPDCRLQLSQIYSSIADRFPFFKTLDEKKTAGWQNSIRHNLSLKKMFVRVNKPDGTPDDSGGKGGWWTVQPGVPDEGRPGRKAKAKKAKAEAEAEAGVEPGPGTEVGNTSTDNVDNSLVQGEIQKDNSDIHYPPRGEAMGFRFDNDGLLPQTQLEIPPRMDEKARSLPMENGLNLTQVSIREIDNGMGMRYDM</sequence>
<dbReference type="InterPro" id="IPR036388">
    <property type="entry name" value="WH-like_DNA-bd_sf"/>
</dbReference>
<feature type="region of interest" description="Disordered" evidence="4">
    <location>
        <begin position="1"/>
        <end position="145"/>
    </location>
</feature>
<feature type="compositionally biased region" description="Polar residues" evidence="4">
    <location>
        <begin position="1"/>
        <end position="13"/>
    </location>
</feature>
<name>A0A1B9FVI8_9TREE</name>
<dbReference type="InterPro" id="IPR001766">
    <property type="entry name" value="Fork_head_dom"/>
</dbReference>
<evidence type="ECO:0000256" key="2">
    <source>
        <dbReference type="ARBA" id="ARBA00023242"/>
    </source>
</evidence>
<dbReference type="GeneID" id="30211514"/>
<dbReference type="InterPro" id="IPR050211">
    <property type="entry name" value="FOX_domain-containing"/>
</dbReference>
<dbReference type="PROSITE" id="PS00658">
    <property type="entry name" value="FORK_HEAD_2"/>
    <property type="match status" value="1"/>
</dbReference>
<feature type="compositionally biased region" description="Polar residues" evidence="4">
    <location>
        <begin position="305"/>
        <end position="315"/>
    </location>
</feature>
<organism evidence="6">
    <name type="scientific">Kwoniella bestiolae CBS 10118</name>
    <dbReference type="NCBI Taxonomy" id="1296100"/>
    <lineage>
        <taxon>Eukaryota</taxon>
        <taxon>Fungi</taxon>
        <taxon>Dikarya</taxon>
        <taxon>Basidiomycota</taxon>
        <taxon>Agaricomycotina</taxon>
        <taxon>Tremellomycetes</taxon>
        <taxon>Tremellales</taxon>
        <taxon>Cryptococcaceae</taxon>
        <taxon>Kwoniella</taxon>
    </lineage>
</organism>
<comment type="subcellular location">
    <subcellularLocation>
        <location evidence="3">Nucleus</location>
    </subcellularLocation>
</comment>
<feature type="region of interest" description="Disordered" evidence="4">
    <location>
        <begin position="343"/>
        <end position="388"/>
    </location>
</feature>
<feature type="region of interest" description="Disordered" evidence="4">
    <location>
        <begin position="623"/>
        <end position="684"/>
    </location>
</feature>
<dbReference type="RefSeq" id="XP_019043844.2">
    <property type="nucleotide sequence ID" value="XM_019193721.2"/>
</dbReference>
<dbReference type="GO" id="GO:0000981">
    <property type="term" value="F:DNA-binding transcription factor activity, RNA polymerase II-specific"/>
    <property type="evidence" value="ECO:0007669"/>
    <property type="project" value="TreeGrafter"/>
</dbReference>
<evidence type="ECO:0000313" key="6">
    <source>
        <dbReference type="EMBL" id="OCF22774.1"/>
    </source>
</evidence>
<accession>A0A1B9FVI8</accession>
<dbReference type="PROSITE" id="PS50039">
    <property type="entry name" value="FORK_HEAD_3"/>
    <property type="match status" value="1"/>
</dbReference>
<feature type="region of interest" description="Disordered" evidence="4">
    <location>
        <begin position="273"/>
        <end position="322"/>
    </location>
</feature>
<dbReference type="VEuPathDB" id="FungiDB:I302_07115"/>
<dbReference type="PANTHER" id="PTHR11829:SF343">
    <property type="entry name" value="FORK-HEAD DOMAIN-CONTAINING PROTEIN"/>
    <property type="match status" value="1"/>
</dbReference>
<feature type="compositionally biased region" description="Acidic residues" evidence="4">
    <location>
        <begin position="351"/>
        <end position="360"/>
    </location>
</feature>
<keyword evidence="1 3" id="KW-0238">DNA-binding</keyword>
<evidence type="ECO:0000256" key="3">
    <source>
        <dbReference type="PROSITE-ProRule" id="PRU00089"/>
    </source>
</evidence>
<evidence type="ECO:0000259" key="5">
    <source>
        <dbReference type="PROSITE" id="PS50039"/>
    </source>
</evidence>
<feature type="compositionally biased region" description="Low complexity" evidence="4">
    <location>
        <begin position="291"/>
        <end position="304"/>
    </location>
</feature>
<feature type="compositionally biased region" description="Basic and acidic residues" evidence="4">
    <location>
        <begin position="99"/>
        <end position="119"/>
    </location>
</feature>
<proteinExistence type="predicted"/>
<feature type="compositionally biased region" description="Basic and acidic residues" evidence="4">
    <location>
        <begin position="129"/>
        <end position="145"/>
    </location>
</feature>
<dbReference type="OrthoDB" id="5954824at2759"/>
<dbReference type="EMBL" id="KI894024">
    <property type="protein sequence ID" value="OCF22774.1"/>
    <property type="molecule type" value="Genomic_DNA"/>
</dbReference>
<gene>
    <name evidence="6" type="ORF">I302_07115</name>
</gene>
<protein>
    <submittedName>
        <fullName evidence="6">Forkhead transcription factor 3</fullName>
    </submittedName>
</protein>
<feature type="compositionally biased region" description="Low complexity" evidence="4">
    <location>
        <begin position="501"/>
        <end position="529"/>
    </location>
</feature>
<feature type="DNA-binding region" description="Fork-head" evidence="3">
    <location>
        <begin position="555"/>
        <end position="654"/>
    </location>
</feature>
<dbReference type="GO" id="GO:0005634">
    <property type="term" value="C:nucleus"/>
    <property type="evidence" value="ECO:0007669"/>
    <property type="project" value="UniProtKB-SubCell"/>
</dbReference>
<dbReference type="CDD" id="cd00059">
    <property type="entry name" value="FH_FOX"/>
    <property type="match status" value="1"/>
</dbReference>
<dbReference type="GO" id="GO:0000978">
    <property type="term" value="F:RNA polymerase II cis-regulatory region sequence-specific DNA binding"/>
    <property type="evidence" value="ECO:0007669"/>
    <property type="project" value="TreeGrafter"/>
</dbReference>
<feature type="compositionally biased region" description="Low complexity" evidence="4">
    <location>
        <begin position="14"/>
        <end position="57"/>
    </location>
</feature>
<dbReference type="InterPro" id="IPR030456">
    <property type="entry name" value="TF_fork_head_CS_2"/>
</dbReference>
<reference evidence="6" key="2">
    <citation type="submission" date="2014-01" db="EMBL/GenBank/DDBJ databases">
        <title>Evolution of pathogenesis and genome organization in the Tremellales.</title>
        <authorList>
            <person name="Cuomo C."/>
            <person name="Litvintseva A."/>
            <person name="Heitman J."/>
            <person name="Chen Y."/>
            <person name="Sun S."/>
            <person name="Springer D."/>
            <person name="Dromer F."/>
            <person name="Young S."/>
            <person name="Zeng Q."/>
            <person name="Chapman S."/>
            <person name="Gujja S."/>
            <person name="Saif S."/>
            <person name="Birren B."/>
        </authorList>
    </citation>
    <scope>NUCLEOTIDE SEQUENCE</scope>
    <source>
        <strain evidence="6">CBS 10118</strain>
    </source>
</reference>
<dbReference type="SMART" id="SM00339">
    <property type="entry name" value="FH"/>
    <property type="match status" value="1"/>
</dbReference>
<keyword evidence="2 3" id="KW-0539">Nucleus</keyword>
<evidence type="ECO:0000256" key="1">
    <source>
        <dbReference type="ARBA" id="ARBA00023125"/>
    </source>
</evidence>
<reference evidence="6" key="1">
    <citation type="submission" date="2013-07" db="EMBL/GenBank/DDBJ databases">
        <title>The Genome Sequence of Cryptococcus bestiolae CBS10118.</title>
        <authorList>
            <consortium name="The Broad Institute Genome Sequencing Platform"/>
            <person name="Cuomo C."/>
            <person name="Litvintseva A."/>
            <person name="Chen Y."/>
            <person name="Heitman J."/>
            <person name="Sun S."/>
            <person name="Springer D."/>
            <person name="Dromer F."/>
            <person name="Young S.K."/>
            <person name="Zeng Q."/>
            <person name="Gargeya S."/>
            <person name="Fitzgerald M."/>
            <person name="Abouelleil A."/>
            <person name="Alvarado L."/>
            <person name="Berlin A.M."/>
            <person name="Chapman S.B."/>
            <person name="Dewar J."/>
            <person name="Goldberg J."/>
            <person name="Griggs A."/>
            <person name="Gujja S."/>
            <person name="Hansen M."/>
            <person name="Howarth C."/>
            <person name="Imamovic A."/>
            <person name="Larimer J."/>
            <person name="McCowan C."/>
            <person name="Murphy C."/>
            <person name="Pearson M."/>
            <person name="Priest M."/>
            <person name="Roberts A."/>
            <person name="Saif S."/>
            <person name="Shea T."/>
            <person name="Sykes S."/>
            <person name="Wortman J."/>
            <person name="Nusbaum C."/>
            <person name="Birren B."/>
        </authorList>
    </citation>
    <scope>NUCLEOTIDE SEQUENCE [LARGE SCALE GENOMIC DNA]</scope>
    <source>
        <strain evidence="6">CBS 10118</strain>
    </source>
</reference>
<dbReference type="Gene3D" id="1.10.10.10">
    <property type="entry name" value="Winged helix-like DNA-binding domain superfamily/Winged helix DNA-binding domain"/>
    <property type="match status" value="1"/>
</dbReference>
<dbReference type="InterPro" id="IPR036390">
    <property type="entry name" value="WH_DNA-bd_sf"/>
</dbReference>